<evidence type="ECO:0000313" key="2">
    <source>
        <dbReference type="Proteomes" id="UP000070433"/>
    </source>
</evidence>
<gene>
    <name evidence="1" type="ORF">UC35_13975</name>
</gene>
<reference evidence="1 2" key="1">
    <citation type="journal article" date="2014" name="Int. J. Syst. Evol. Microbiol.">
        <title>Ramlibacter solisilvae sp. nov., isolated from forest soil, and emended description of the genus Ramlibacter.</title>
        <authorList>
            <person name="Lee H.J."/>
            <person name="Lee S.H."/>
            <person name="Lee S.S."/>
            <person name="Lee J.S."/>
            <person name="Kim Y."/>
            <person name="Kim S.C."/>
            <person name="Jeon C.O."/>
        </authorList>
    </citation>
    <scope>NUCLEOTIDE SEQUENCE [LARGE SCALE GENOMIC DNA]</scope>
    <source>
        <strain evidence="1 2">5-10</strain>
    </source>
</reference>
<dbReference type="AlphaFoldDB" id="A0A127JUT9"/>
<protein>
    <submittedName>
        <fullName evidence="1">Uncharacterized protein</fullName>
    </submittedName>
</protein>
<keyword evidence="2" id="KW-1185">Reference proteome</keyword>
<accession>A0A127JUT9</accession>
<organism evidence="1 2">
    <name type="scientific">Ramlibacter tataouinensis</name>
    <dbReference type="NCBI Taxonomy" id="94132"/>
    <lineage>
        <taxon>Bacteria</taxon>
        <taxon>Pseudomonadati</taxon>
        <taxon>Pseudomonadota</taxon>
        <taxon>Betaproteobacteria</taxon>
        <taxon>Burkholderiales</taxon>
        <taxon>Comamonadaceae</taxon>
        <taxon>Ramlibacter</taxon>
    </lineage>
</organism>
<sequence>MKLTLIGSALAGVPPIIAVTLREVFPPEGRLALPTVNAERLRLLEETAKSTFPVTVAPLTEALAVRVAAPVAVREAGAITTCATPEESVNAVLGVKVARFALLKENVTSLLVTAAPDPSLTVALAENELPTLSEVEGAPVELTTATTTVGDVVGVLPPPSLPEPPLFVGGVVVPVLPALPPPPPQAANSTANSALTSNLIN</sequence>
<proteinExistence type="predicted"/>
<dbReference type="EMBL" id="CP010951">
    <property type="protein sequence ID" value="AMO23777.1"/>
    <property type="molecule type" value="Genomic_DNA"/>
</dbReference>
<name>A0A127JUT9_9BURK</name>
<evidence type="ECO:0000313" key="1">
    <source>
        <dbReference type="EMBL" id="AMO23777.1"/>
    </source>
</evidence>
<dbReference type="Proteomes" id="UP000070433">
    <property type="component" value="Chromosome"/>
</dbReference>